<dbReference type="OMA" id="IPKEHGF"/>
<dbReference type="SMART" id="SM01117">
    <property type="entry name" value="Cyt-b5"/>
    <property type="match status" value="1"/>
</dbReference>
<evidence type="ECO:0000256" key="1">
    <source>
        <dbReference type="ARBA" id="ARBA00001924"/>
    </source>
</evidence>
<comment type="cofactor">
    <cofactor evidence="1">
        <name>Mo-molybdopterin</name>
        <dbReference type="ChEBI" id="CHEBI:71302"/>
    </cofactor>
</comment>
<dbReference type="PROSITE" id="PS50255">
    <property type="entry name" value="CYTOCHROME_B5_2"/>
    <property type="match status" value="1"/>
</dbReference>
<evidence type="ECO:0000256" key="11">
    <source>
        <dbReference type="ARBA" id="ARBA00023004"/>
    </source>
</evidence>
<comment type="subcellular location">
    <subcellularLocation>
        <location evidence="3">Mitochondrion intermembrane space</location>
    </subcellularLocation>
</comment>
<dbReference type="PRINTS" id="PR00363">
    <property type="entry name" value="CYTOCHROMEB5"/>
</dbReference>
<dbReference type="GO" id="GO:0020037">
    <property type="term" value="F:heme binding"/>
    <property type="evidence" value="ECO:0007669"/>
    <property type="project" value="UniProtKB-UniRule"/>
</dbReference>
<dbReference type="GO" id="GO:0008482">
    <property type="term" value="F:sulfite oxidase activity"/>
    <property type="evidence" value="ECO:0007669"/>
    <property type="project" value="UniProtKB-EC"/>
</dbReference>
<keyword evidence="9 15" id="KW-0479">Metal-binding</keyword>
<dbReference type="SUPFAM" id="SSF55856">
    <property type="entry name" value="Cytochrome b5-like heme/steroid binding domain"/>
    <property type="match status" value="1"/>
</dbReference>
<evidence type="ECO:0000256" key="7">
    <source>
        <dbReference type="ARBA" id="ARBA00022505"/>
    </source>
</evidence>
<protein>
    <recommendedName>
        <fullName evidence="6">sulfite oxidase</fullName>
        <ecNumber evidence="6">1.8.3.1</ecNumber>
    </recommendedName>
</protein>
<evidence type="ECO:0000256" key="3">
    <source>
        <dbReference type="ARBA" id="ARBA00004569"/>
    </source>
</evidence>
<comment type="pathway">
    <text evidence="5">Energy metabolism; sulfur metabolism.</text>
</comment>
<dbReference type="GO" id="GO:0006790">
    <property type="term" value="P:sulfur compound metabolic process"/>
    <property type="evidence" value="ECO:0007669"/>
    <property type="project" value="UniProtKB-UniPathway"/>
</dbReference>
<proteinExistence type="inferred from homology"/>
<gene>
    <name evidence="17" type="primary">LOC100178002</name>
</gene>
<keyword evidence="18" id="KW-1185">Reference proteome</keyword>
<reference evidence="17" key="3">
    <citation type="submission" date="2025-09" db="UniProtKB">
        <authorList>
            <consortium name="Ensembl"/>
        </authorList>
    </citation>
    <scope>IDENTIFICATION</scope>
</reference>
<dbReference type="Gene3D" id="3.90.420.10">
    <property type="entry name" value="Oxidoreductase, molybdopterin-binding domain"/>
    <property type="match status" value="1"/>
</dbReference>
<dbReference type="Proteomes" id="UP000008144">
    <property type="component" value="Unassembled WGS sequence"/>
</dbReference>
<keyword evidence="7" id="KW-0500">Molybdenum</keyword>
<dbReference type="Pfam" id="PF00174">
    <property type="entry name" value="Oxidored_molyb"/>
    <property type="match status" value="1"/>
</dbReference>
<organism evidence="17 18">
    <name type="scientific">Ciona intestinalis</name>
    <name type="common">Transparent sea squirt</name>
    <name type="synonym">Ascidia intestinalis</name>
    <dbReference type="NCBI Taxonomy" id="7719"/>
    <lineage>
        <taxon>Eukaryota</taxon>
        <taxon>Metazoa</taxon>
        <taxon>Chordata</taxon>
        <taxon>Tunicata</taxon>
        <taxon>Ascidiacea</taxon>
        <taxon>Phlebobranchia</taxon>
        <taxon>Cionidae</taxon>
        <taxon>Ciona</taxon>
    </lineage>
</organism>
<dbReference type="HOGENOM" id="CLU_003827_5_1_1"/>
<evidence type="ECO:0000256" key="9">
    <source>
        <dbReference type="ARBA" id="ARBA00022723"/>
    </source>
</evidence>
<name>H2Y1E6_CIOIN</name>
<reference evidence="18" key="1">
    <citation type="journal article" date="2002" name="Science">
        <title>The draft genome of Ciona intestinalis: insights into chordate and vertebrate origins.</title>
        <authorList>
            <person name="Dehal P."/>
            <person name="Satou Y."/>
            <person name="Campbell R.K."/>
            <person name="Chapman J."/>
            <person name="Degnan B."/>
            <person name="De Tomaso A."/>
            <person name="Davidson B."/>
            <person name="Di Gregorio A."/>
            <person name="Gelpke M."/>
            <person name="Goodstein D.M."/>
            <person name="Harafuji N."/>
            <person name="Hastings K.E."/>
            <person name="Ho I."/>
            <person name="Hotta K."/>
            <person name="Huang W."/>
            <person name="Kawashima T."/>
            <person name="Lemaire P."/>
            <person name="Martinez D."/>
            <person name="Meinertzhagen I.A."/>
            <person name="Necula S."/>
            <person name="Nonaka M."/>
            <person name="Putnam N."/>
            <person name="Rash S."/>
            <person name="Saiga H."/>
            <person name="Satake M."/>
            <person name="Terry A."/>
            <person name="Yamada L."/>
            <person name="Wang H.G."/>
            <person name="Awazu S."/>
            <person name="Azumi K."/>
            <person name="Boore J."/>
            <person name="Branno M."/>
            <person name="Chin-Bow S."/>
            <person name="DeSantis R."/>
            <person name="Doyle S."/>
            <person name="Francino P."/>
            <person name="Keys D.N."/>
            <person name="Haga S."/>
            <person name="Hayashi H."/>
            <person name="Hino K."/>
            <person name="Imai K.S."/>
            <person name="Inaba K."/>
            <person name="Kano S."/>
            <person name="Kobayashi K."/>
            <person name="Kobayashi M."/>
            <person name="Lee B.I."/>
            <person name="Makabe K.W."/>
            <person name="Manohar C."/>
            <person name="Matassi G."/>
            <person name="Medina M."/>
            <person name="Mochizuki Y."/>
            <person name="Mount S."/>
            <person name="Morishita T."/>
            <person name="Miura S."/>
            <person name="Nakayama A."/>
            <person name="Nishizaka S."/>
            <person name="Nomoto H."/>
            <person name="Ohta F."/>
            <person name="Oishi K."/>
            <person name="Rigoutsos I."/>
            <person name="Sano M."/>
            <person name="Sasaki A."/>
            <person name="Sasakura Y."/>
            <person name="Shoguchi E."/>
            <person name="Shin-i T."/>
            <person name="Spagnuolo A."/>
            <person name="Stainier D."/>
            <person name="Suzuki M.M."/>
            <person name="Tassy O."/>
            <person name="Takatori N."/>
            <person name="Tokuoka M."/>
            <person name="Yagi K."/>
            <person name="Yoshizaki F."/>
            <person name="Wada S."/>
            <person name="Zhang C."/>
            <person name="Hyatt P.D."/>
            <person name="Larimer F."/>
            <person name="Detter C."/>
            <person name="Doggett N."/>
            <person name="Glavina T."/>
            <person name="Hawkins T."/>
            <person name="Richardson P."/>
            <person name="Lucas S."/>
            <person name="Kohara Y."/>
            <person name="Levine M."/>
            <person name="Satoh N."/>
            <person name="Rokhsar D.S."/>
        </authorList>
    </citation>
    <scope>NUCLEOTIDE SEQUENCE [LARGE SCALE GENOMIC DNA]</scope>
</reference>
<evidence type="ECO:0000313" key="17">
    <source>
        <dbReference type="Ensembl" id="ENSCINP00000035730.1"/>
    </source>
</evidence>
<comment type="similarity">
    <text evidence="15">Belongs to the cytochrome b5 family.</text>
</comment>
<dbReference type="Pfam" id="PF00173">
    <property type="entry name" value="Cyt-b5"/>
    <property type="match status" value="1"/>
</dbReference>
<dbReference type="STRING" id="7719.ENSCINP00000035730"/>
<accession>H2Y1E6</accession>
<sequence length="377" mass="42348">MSSLSKAVRLLSSSTSCCAVRCVCSRYYSKGRSWEHQNNKNRKRIRYLTGASFSSLAAYISYQKYANDGESENLQAHTANAKSFPVYSSQEIMKHTTKDNGIWVSYKDGVYDITEFVDSHPGGEKILLASGGPIDPFWNMYAVHKSEEVLEILEQYKIGILSPEDQKPIDLNDPFAKEPARLPVFRINSKKPFNAEPPLELLTDSYITPNDLFYVRNHLPVPDIDPETYRLKVDVGDTHLEFSLNDLKTKFKPVTITTTIQCAGNRREEMSEFKTVKGLSWGPCAIGTARWTGVRVRDILLHAGYDVEDKAIKHIHFNGNDEDVTNTSYGASIPKQKVMSPDGDVILAYKMNGVDIPRDHGYPVRAIVPGYVGARNV</sequence>
<dbReference type="InParanoid" id="H2Y1E6"/>
<dbReference type="EC" id="1.8.3.1" evidence="6"/>
<evidence type="ECO:0000256" key="5">
    <source>
        <dbReference type="ARBA" id="ARBA00004971"/>
    </source>
</evidence>
<dbReference type="InterPro" id="IPR036400">
    <property type="entry name" value="Cyt_B5-like_heme/steroid_sf"/>
</dbReference>
<keyword evidence="11 15" id="KW-0408">Iron</keyword>
<keyword evidence="10" id="KW-0560">Oxidoreductase</keyword>
<dbReference type="GO" id="GO:0005758">
    <property type="term" value="C:mitochondrial intermembrane space"/>
    <property type="evidence" value="ECO:0007669"/>
    <property type="project" value="UniProtKB-SubCell"/>
</dbReference>
<evidence type="ECO:0000256" key="2">
    <source>
        <dbReference type="ARBA" id="ARBA00001970"/>
    </source>
</evidence>
<evidence type="ECO:0000259" key="16">
    <source>
        <dbReference type="PROSITE" id="PS50255"/>
    </source>
</evidence>
<evidence type="ECO:0000256" key="14">
    <source>
        <dbReference type="ARBA" id="ARBA00049078"/>
    </source>
</evidence>
<comment type="cofactor">
    <cofactor evidence="2">
        <name>heme b</name>
        <dbReference type="ChEBI" id="CHEBI:60344"/>
    </cofactor>
</comment>
<comment type="catalytic activity">
    <reaction evidence="14">
        <text>sulfite + O2 + H2O = sulfate + H2O2</text>
        <dbReference type="Rhea" id="RHEA:24600"/>
        <dbReference type="ChEBI" id="CHEBI:15377"/>
        <dbReference type="ChEBI" id="CHEBI:15379"/>
        <dbReference type="ChEBI" id="CHEBI:16189"/>
        <dbReference type="ChEBI" id="CHEBI:16240"/>
        <dbReference type="ChEBI" id="CHEBI:17359"/>
        <dbReference type="EC" id="1.8.3.1"/>
    </reaction>
    <physiologicalReaction direction="left-to-right" evidence="14">
        <dbReference type="Rhea" id="RHEA:24601"/>
    </physiologicalReaction>
</comment>
<comment type="function">
    <text evidence="13">Catalyzes the oxidation of sulfite to sulfate, the terminal reaction in the oxidative degradation of sulfur-containing amino acids.</text>
</comment>
<keyword evidence="12" id="KW-0496">Mitochondrion</keyword>
<feature type="domain" description="Cytochrome b5 heme-binding" evidence="16">
    <location>
        <begin position="84"/>
        <end position="162"/>
    </location>
</feature>
<dbReference type="InterPro" id="IPR000572">
    <property type="entry name" value="OxRdtase_Mopterin-bd_dom"/>
</dbReference>
<dbReference type="FunFam" id="3.90.420.10:FF:000002">
    <property type="entry name" value="sulfite oxidase, mitochondrial"/>
    <property type="match status" value="1"/>
</dbReference>
<dbReference type="InterPro" id="IPR036374">
    <property type="entry name" value="OxRdtase_Mopterin-bd_sf"/>
</dbReference>
<evidence type="ECO:0000256" key="13">
    <source>
        <dbReference type="ARBA" id="ARBA00033734"/>
    </source>
</evidence>
<dbReference type="UniPathway" id="UPA00096"/>
<dbReference type="Ensembl" id="ENSCINT00000031383.1">
    <property type="protein sequence ID" value="ENSCINP00000035730.1"/>
    <property type="gene ID" value="ENSCING00000020611.1"/>
</dbReference>
<dbReference type="Gene3D" id="3.10.120.10">
    <property type="entry name" value="Cytochrome b5-like heme/steroid binding domain"/>
    <property type="match status" value="1"/>
</dbReference>
<keyword evidence="8 15" id="KW-0349">Heme</keyword>
<comment type="pathway">
    <text evidence="4">Sulfur metabolism.</text>
</comment>
<evidence type="ECO:0000256" key="6">
    <source>
        <dbReference type="ARBA" id="ARBA00012505"/>
    </source>
</evidence>
<dbReference type="AlphaFoldDB" id="H2Y1E6"/>
<evidence type="ECO:0000256" key="8">
    <source>
        <dbReference type="ARBA" id="ARBA00022617"/>
    </source>
</evidence>
<evidence type="ECO:0000256" key="12">
    <source>
        <dbReference type="ARBA" id="ARBA00023128"/>
    </source>
</evidence>
<reference evidence="17" key="2">
    <citation type="submission" date="2025-08" db="UniProtKB">
        <authorList>
            <consortium name="Ensembl"/>
        </authorList>
    </citation>
    <scope>IDENTIFICATION</scope>
</reference>
<dbReference type="InterPro" id="IPR008335">
    <property type="entry name" value="Mopterin_OxRdtase_euk"/>
</dbReference>
<dbReference type="PANTHER" id="PTHR19372:SF7">
    <property type="entry name" value="SULFITE OXIDASE, MITOCHONDRIAL"/>
    <property type="match status" value="1"/>
</dbReference>
<dbReference type="FunCoup" id="H2Y1E6">
    <property type="interactions" value="343"/>
</dbReference>
<evidence type="ECO:0000256" key="15">
    <source>
        <dbReference type="RuleBase" id="RU362121"/>
    </source>
</evidence>
<dbReference type="FunFam" id="3.10.120.10:FF:000007">
    <property type="entry name" value="Sulfite oxidase, mitochondrial"/>
    <property type="match status" value="1"/>
</dbReference>
<evidence type="ECO:0000256" key="4">
    <source>
        <dbReference type="ARBA" id="ARBA00004678"/>
    </source>
</evidence>
<evidence type="ECO:0000256" key="10">
    <source>
        <dbReference type="ARBA" id="ARBA00023002"/>
    </source>
</evidence>
<dbReference type="PROSITE" id="PS00191">
    <property type="entry name" value="CYTOCHROME_B5_1"/>
    <property type="match status" value="1"/>
</dbReference>
<dbReference type="InterPro" id="IPR018506">
    <property type="entry name" value="Cyt_B5_heme-BS"/>
</dbReference>
<evidence type="ECO:0000313" key="18">
    <source>
        <dbReference type="Proteomes" id="UP000008144"/>
    </source>
</evidence>
<dbReference type="InterPro" id="IPR001199">
    <property type="entry name" value="Cyt_B5-like_heme/steroid-bd"/>
</dbReference>
<dbReference type="PANTHER" id="PTHR19372">
    <property type="entry name" value="SULFITE REDUCTASE"/>
    <property type="match status" value="1"/>
</dbReference>
<dbReference type="SUPFAM" id="SSF56524">
    <property type="entry name" value="Oxidoreductase molybdopterin-binding domain"/>
    <property type="match status" value="1"/>
</dbReference>
<dbReference type="GO" id="GO:0046872">
    <property type="term" value="F:metal ion binding"/>
    <property type="evidence" value="ECO:0007669"/>
    <property type="project" value="UniProtKB-UniRule"/>
</dbReference>
<dbReference type="PRINTS" id="PR00407">
    <property type="entry name" value="EUMOPTERIN"/>
</dbReference>
<dbReference type="GeneTree" id="ENSGT00390000003749"/>